<name>A0A0F9EM54_9ZZZZ</name>
<gene>
    <name evidence="1" type="ORF">LCGC14_2136180</name>
</gene>
<organism evidence="1">
    <name type="scientific">marine sediment metagenome</name>
    <dbReference type="NCBI Taxonomy" id="412755"/>
    <lineage>
        <taxon>unclassified sequences</taxon>
        <taxon>metagenomes</taxon>
        <taxon>ecological metagenomes</taxon>
    </lineage>
</organism>
<comment type="caution">
    <text evidence="1">The sequence shown here is derived from an EMBL/GenBank/DDBJ whole genome shotgun (WGS) entry which is preliminary data.</text>
</comment>
<dbReference type="AlphaFoldDB" id="A0A0F9EM54"/>
<evidence type="ECO:0000313" key="1">
    <source>
        <dbReference type="EMBL" id="KKL67311.1"/>
    </source>
</evidence>
<proteinExistence type="predicted"/>
<protein>
    <submittedName>
        <fullName evidence="1">Uncharacterized protein</fullName>
    </submittedName>
</protein>
<dbReference type="EMBL" id="LAZR01026903">
    <property type="protein sequence ID" value="KKL67311.1"/>
    <property type="molecule type" value="Genomic_DNA"/>
</dbReference>
<accession>A0A0F9EM54</accession>
<sequence>MKMIELLEQATVKEFLHDLETISALLPPHRKVELLEGFKRVLAYAYCEGEDFAHRSQKLGG</sequence>
<reference evidence="1" key="1">
    <citation type="journal article" date="2015" name="Nature">
        <title>Complex archaea that bridge the gap between prokaryotes and eukaryotes.</title>
        <authorList>
            <person name="Spang A."/>
            <person name="Saw J.H."/>
            <person name="Jorgensen S.L."/>
            <person name="Zaremba-Niedzwiedzka K."/>
            <person name="Martijn J."/>
            <person name="Lind A.E."/>
            <person name="van Eijk R."/>
            <person name="Schleper C."/>
            <person name="Guy L."/>
            <person name="Ettema T.J."/>
        </authorList>
    </citation>
    <scope>NUCLEOTIDE SEQUENCE</scope>
</reference>